<feature type="region of interest" description="Disordered" evidence="1">
    <location>
        <begin position="1"/>
        <end position="38"/>
    </location>
</feature>
<feature type="non-terminal residue" evidence="2">
    <location>
        <position position="1"/>
    </location>
</feature>
<sequence>EERASQSDGGGCDSGEWSSSGTDYEDVSPEANQLPSEEGACLYEDLENFTKPSTESVKNKTITHKLKKMFHKTGSKSKKNKAFIDLGASAGTESEADTVDGTEDGDSDLAE</sequence>
<dbReference type="EMBL" id="HACG01013004">
    <property type="protein sequence ID" value="CEK59869.1"/>
    <property type="molecule type" value="Transcribed_RNA"/>
</dbReference>
<organism evidence="2">
    <name type="scientific">Arion vulgaris</name>
    <dbReference type="NCBI Taxonomy" id="1028688"/>
    <lineage>
        <taxon>Eukaryota</taxon>
        <taxon>Metazoa</taxon>
        <taxon>Spiralia</taxon>
        <taxon>Lophotrochozoa</taxon>
        <taxon>Mollusca</taxon>
        <taxon>Gastropoda</taxon>
        <taxon>Heterobranchia</taxon>
        <taxon>Euthyneura</taxon>
        <taxon>Panpulmonata</taxon>
        <taxon>Eupulmonata</taxon>
        <taxon>Stylommatophora</taxon>
        <taxon>Helicina</taxon>
        <taxon>Arionoidea</taxon>
        <taxon>Arionidae</taxon>
        <taxon>Arion</taxon>
    </lineage>
</organism>
<name>A0A0B6YUC4_9EUPU</name>
<accession>A0A0B6YUC4</accession>
<protein>
    <submittedName>
        <fullName evidence="2">Uncharacterized protein</fullName>
    </submittedName>
</protein>
<reference evidence="2" key="1">
    <citation type="submission" date="2014-12" db="EMBL/GenBank/DDBJ databases">
        <title>Insight into the proteome of Arion vulgaris.</title>
        <authorList>
            <person name="Aradska J."/>
            <person name="Bulat T."/>
            <person name="Smidak R."/>
            <person name="Sarate P."/>
            <person name="Gangsoo J."/>
            <person name="Sialana F."/>
            <person name="Bilban M."/>
            <person name="Lubec G."/>
        </authorList>
    </citation>
    <scope>NUCLEOTIDE SEQUENCE</scope>
    <source>
        <tissue evidence="2">Skin</tissue>
    </source>
</reference>
<proteinExistence type="predicted"/>
<gene>
    <name evidence="2" type="primary">ORF37698</name>
</gene>
<feature type="non-terminal residue" evidence="2">
    <location>
        <position position="111"/>
    </location>
</feature>
<evidence type="ECO:0000313" key="2">
    <source>
        <dbReference type="EMBL" id="CEK59869.1"/>
    </source>
</evidence>
<evidence type="ECO:0000256" key="1">
    <source>
        <dbReference type="SAM" id="MobiDB-lite"/>
    </source>
</evidence>
<feature type="region of interest" description="Disordered" evidence="1">
    <location>
        <begin position="86"/>
        <end position="111"/>
    </location>
</feature>
<feature type="compositionally biased region" description="Acidic residues" evidence="1">
    <location>
        <begin position="94"/>
        <end position="111"/>
    </location>
</feature>
<dbReference type="AlphaFoldDB" id="A0A0B6YUC4"/>